<dbReference type="GO" id="GO:0005886">
    <property type="term" value="C:plasma membrane"/>
    <property type="evidence" value="ECO:0007669"/>
    <property type="project" value="TreeGrafter"/>
</dbReference>
<dbReference type="InterPro" id="IPR036890">
    <property type="entry name" value="HATPase_C_sf"/>
</dbReference>
<dbReference type="SUPFAM" id="SSF47384">
    <property type="entry name" value="Homodimeric domain of signal transducing histidine kinase"/>
    <property type="match status" value="1"/>
</dbReference>
<dbReference type="SMART" id="SM00387">
    <property type="entry name" value="HATPase_c"/>
    <property type="match status" value="1"/>
</dbReference>
<dbReference type="CDD" id="cd00082">
    <property type="entry name" value="HisKA"/>
    <property type="match status" value="1"/>
</dbReference>
<dbReference type="InterPro" id="IPR036097">
    <property type="entry name" value="HisK_dim/P_sf"/>
</dbReference>
<evidence type="ECO:0000256" key="2">
    <source>
        <dbReference type="ARBA" id="ARBA00012438"/>
    </source>
</evidence>
<comment type="catalytic activity">
    <reaction evidence="1">
        <text>ATP + protein L-histidine = ADP + protein N-phospho-L-histidine.</text>
        <dbReference type="EC" id="2.7.13.3"/>
    </reaction>
</comment>
<evidence type="ECO:0000256" key="1">
    <source>
        <dbReference type="ARBA" id="ARBA00000085"/>
    </source>
</evidence>
<accession>A0A532UXS6</accession>
<dbReference type="InterPro" id="IPR052023">
    <property type="entry name" value="Histidine_kinase_KdpD"/>
</dbReference>
<dbReference type="Proteomes" id="UP000319619">
    <property type="component" value="Unassembled WGS sequence"/>
</dbReference>
<dbReference type="SUPFAM" id="SSF55874">
    <property type="entry name" value="ATPase domain of HSP90 chaperone/DNA topoisomerase II/histidine kinase"/>
    <property type="match status" value="1"/>
</dbReference>
<dbReference type="PANTHER" id="PTHR45569:SF1">
    <property type="entry name" value="SENSOR PROTEIN KDPD"/>
    <property type="match status" value="1"/>
</dbReference>
<dbReference type="Pfam" id="PF02518">
    <property type="entry name" value="HATPase_c"/>
    <property type="match status" value="1"/>
</dbReference>
<dbReference type="PROSITE" id="PS50109">
    <property type="entry name" value="HIS_KIN"/>
    <property type="match status" value="1"/>
</dbReference>
<comment type="caution">
    <text evidence="4">The sequence shown here is derived from an EMBL/GenBank/DDBJ whole genome shotgun (WGS) entry which is preliminary data.</text>
</comment>
<dbReference type="Gene3D" id="3.30.565.10">
    <property type="entry name" value="Histidine kinase-like ATPase, C-terminal domain"/>
    <property type="match status" value="1"/>
</dbReference>
<name>A0A532UXS6_UNCL8</name>
<evidence type="ECO:0000313" key="4">
    <source>
        <dbReference type="EMBL" id="TKJ39743.1"/>
    </source>
</evidence>
<dbReference type="Gene3D" id="1.10.287.130">
    <property type="match status" value="1"/>
</dbReference>
<feature type="domain" description="Histidine kinase" evidence="3">
    <location>
        <begin position="157"/>
        <end position="365"/>
    </location>
</feature>
<dbReference type="InterPro" id="IPR003661">
    <property type="entry name" value="HisK_dim/P_dom"/>
</dbReference>
<dbReference type="GO" id="GO:0000155">
    <property type="term" value="F:phosphorelay sensor kinase activity"/>
    <property type="evidence" value="ECO:0007669"/>
    <property type="project" value="InterPro"/>
</dbReference>
<organism evidence="4 5">
    <name type="scientific">candidate division LCP-89 bacterium B3_LCP</name>
    <dbReference type="NCBI Taxonomy" id="2012998"/>
    <lineage>
        <taxon>Bacteria</taxon>
        <taxon>Pseudomonadati</taxon>
        <taxon>Bacteria division LCP-89</taxon>
    </lineage>
</organism>
<dbReference type="EMBL" id="NJBN01000007">
    <property type="protein sequence ID" value="TKJ39743.1"/>
    <property type="molecule type" value="Genomic_DNA"/>
</dbReference>
<dbReference type="SMART" id="SM00388">
    <property type="entry name" value="HisKA"/>
    <property type="match status" value="1"/>
</dbReference>
<reference evidence="4 5" key="1">
    <citation type="submission" date="2017-06" db="EMBL/GenBank/DDBJ databases">
        <title>Novel microbial phyla capable of carbon fixation and sulfur reduction in deep-sea sediments.</title>
        <authorList>
            <person name="Huang J."/>
            <person name="Baker B."/>
            <person name="Wang Y."/>
        </authorList>
    </citation>
    <scope>NUCLEOTIDE SEQUENCE [LARGE SCALE GENOMIC DNA]</scope>
    <source>
        <strain evidence="4">B3_LCP</strain>
    </source>
</reference>
<dbReference type="InterPro" id="IPR003594">
    <property type="entry name" value="HATPase_dom"/>
</dbReference>
<dbReference type="InterPro" id="IPR005467">
    <property type="entry name" value="His_kinase_dom"/>
</dbReference>
<evidence type="ECO:0000313" key="5">
    <source>
        <dbReference type="Proteomes" id="UP000319619"/>
    </source>
</evidence>
<dbReference type="AlphaFoldDB" id="A0A532UXS6"/>
<proteinExistence type="predicted"/>
<dbReference type="PANTHER" id="PTHR45569">
    <property type="entry name" value="SENSOR PROTEIN KDPD"/>
    <property type="match status" value="1"/>
</dbReference>
<gene>
    <name evidence="4" type="ORF">CEE37_10725</name>
</gene>
<dbReference type="Pfam" id="PF00512">
    <property type="entry name" value="HisKA"/>
    <property type="match status" value="1"/>
</dbReference>
<dbReference type="EC" id="2.7.13.3" evidence="2"/>
<sequence length="371" mass="41305">MKSILLINFSQEQPLHISWINEHIADSEIIQVEDLQQAAHLVNNGDFDLIIANLAVEYPEVANISEHLYSQLKTTDIPILHIADSKSESNPVAKAISLSPGETYSLSSGGDCLAAWIRGLTLNSTIKVALDRNSGAEKPVDPLPEYSLGNICDFISALGHEVRNPLTGISTNVQYLQMTASETETQKNVYDDILLAVNRLDLLFREIADYTRPMGLRFELADLNQLLNDALSVTTKQIHRSRKYHIVRSFDQSLPKVRIDSSRFLRALQIIVEHCKNEVLDDGNISASTKLNADNVVLILSYHGRGLDAVRLKNMFEPVASLQSYESGFGMAFVKKVMQEHGSQIHVSSDPEGFTMFEIDTPLTQTSSPER</sequence>
<protein>
    <recommendedName>
        <fullName evidence="2">histidine kinase</fullName>
        <ecNumber evidence="2">2.7.13.3</ecNumber>
    </recommendedName>
</protein>
<evidence type="ECO:0000259" key="3">
    <source>
        <dbReference type="PROSITE" id="PS50109"/>
    </source>
</evidence>